<keyword evidence="2" id="KW-0326">Glycosidase</keyword>
<dbReference type="EMBL" id="LGUE01000001">
    <property type="protein sequence ID" value="KON92333.1"/>
    <property type="molecule type" value="Genomic_DNA"/>
</dbReference>
<dbReference type="OrthoDB" id="9797882at2"/>
<dbReference type="GO" id="GO:0008477">
    <property type="term" value="F:purine nucleosidase activity"/>
    <property type="evidence" value="ECO:0007669"/>
    <property type="project" value="TreeGrafter"/>
</dbReference>
<dbReference type="SUPFAM" id="SSF53590">
    <property type="entry name" value="Nucleoside hydrolase"/>
    <property type="match status" value="1"/>
</dbReference>
<dbReference type="InterPro" id="IPR036452">
    <property type="entry name" value="Ribo_hydro-like"/>
</dbReference>
<dbReference type="AlphaFoldDB" id="A0A0M0GRC4"/>
<dbReference type="PANTHER" id="PTHR12304">
    <property type="entry name" value="INOSINE-URIDINE PREFERRING NUCLEOSIDE HYDROLASE"/>
    <property type="match status" value="1"/>
</dbReference>
<evidence type="ECO:0000259" key="3">
    <source>
        <dbReference type="Pfam" id="PF01156"/>
    </source>
</evidence>
<comment type="caution">
    <text evidence="4">The sequence shown here is derived from an EMBL/GenBank/DDBJ whole genome shotgun (WGS) entry which is preliminary data.</text>
</comment>
<evidence type="ECO:0000313" key="4">
    <source>
        <dbReference type="EMBL" id="KON92333.1"/>
    </source>
</evidence>
<accession>A0A0M0GRC4</accession>
<feature type="domain" description="Inosine/uridine-preferring nucleoside hydrolase" evidence="3">
    <location>
        <begin position="4"/>
        <end position="301"/>
    </location>
</feature>
<gene>
    <name evidence="4" type="ORF">AF331_07775</name>
</gene>
<dbReference type="GO" id="GO:0006152">
    <property type="term" value="P:purine nucleoside catabolic process"/>
    <property type="evidence" value="ECO:0007669"/>
    <property type="project" value="TreeGrafter"/>
</dbReference>
<sequence>MKNVLIFADPGIDDTLAIMYTLKHPDIRVIGIVSGYGNTARDKAANNIAYILDLAGQKEIPVIMGATRSCTGKTPVYYPEIHGPDGLGPITPPATFKGSFKEFSEIFKIVRSYDNVYILDLGRSTSLAVAIILDEGFIDQVSRFYIMGGAFLVPGNVTETAEANFHGDPVASHAILSTVPRISLFPLNVTNRAIVTSSHIDMITSSPASGTGLTSILKDVHSFYDRAYKQKIPGLPGPPIHDLVAASLMMNPSFGRFLERDVGVETSGPFRGQSNADFRPDSKPGNHSPNIYLSIDYEAFIRDFIRIMSGI</sequence>
<dbReference type="Pfam" id="PF01156">
    <property type="entry name" value="IU_nuc_hydro"/>
    <property type="match status" value="1"/>
</dbReference>
<keyword evidence="1" id="KW-0378">Hydrolase</keyword>
<organism evidence="4 5">
    <name type="scientific">Rossellomorea marisflavi</name>
    <dbReference type="NCBI Taxonomy" id="189381"/>
    <lineage>
        <taxon>Bacteria</taxon>
        <taxon>Bacillati</taxon>
        <taxon>Bacillota</taxon>
        <taxon>Bacilli</taxon>
        <taxon>Bacillales</taxon>
        <taxon>Bacillaceae</taxon>
        <taxon>Rossellomorea</taxon>
    </lineage>
</organism>
<dbReference type="GO" id="GO:0005829">
    <property type="term" value="C:cytosol"/>
    <property type="evidence" value="ECO:0007669"/>
    <property type="project" value="TreeGrafter"/>
</dbReference>
<reference evidence="5" key="1">
    <citation type="submission" date="2015-07" db="EMBL/GenBank/DDBJ databases">
        <title>Fjat-14235 jcm11544.</title>
        <authorList>
            <person name="Liu B."/>
            <person name="Wang J."/>
            <person name="Zhu Y."/>
            <person name="Liu G."/>
            <person name="Chen Q."/>
            <person name="Chen Z."/>
            <person name="Lan J."/>
            <person name="Che J."/>
            <person name="Ge C."/>
            <person name="Shi H."/>
            <person name="Pan Z."/>
            <person name="Liu X."/>
        </authorList>
    </citation>
    <scope>NUCLEOTIDE SEQUENCE [LARGE SCALE GENOMIC DNA]</scope>
    <source>
        <strain evidence="5">JCM 11544</strain>
    </source>
</reference>
<name>A0A0M0GRC4_9BACI</name>
<keyword evidence="5" id="KW-1185">Reference proteome</keyword>
<dbReference type="InterPro" id="IPR001910">
    <property type="entry name" value="Inosine/uridine_hydrolase_dom"/>
</dbReference>
<evidence type="ECO:0000313" key="5">
    <source>
        <dbReference type="Proteomes" id="UP000037405"/>
    </source>
</evidence>
<evidence type="ECO:0000256" key="1">
    <source>
        <dbReference type="ARBA" id="ARBA00022801"/>
    </source>
</evidence>
<dbReference type="CDD" id="cd00455">
    <property type="entry name" value="nuc_hydro"/>
    <property type="match status" value="1"/>
</dbReference>
<dbReference type="PATRIC" id="fig|189381.12.peg.1717"/>
<dbReference type="Proteomes" id="UP000037405">
    <property type="component" value="Unassembled WGS sequence"/>
</dbReference>
<evidence type="ECO:0000256" key="2">
    <source>
        <dbReference type="ARBA" id="ARBA00023295"/>
    </source>
</evidence>
<protein>
    <recommendedName>
        <fullName evidence="3">Inosine/uridine-preferring nucleoside hydrolase domain-containing protein</fullName>
    </recommendedName>
</protein>
<dbReference type="PANTHER" id="PTHR12304:SF4">
    <property type="entry name" value="URIDINE NUCLEOSIDASE"/>
    <property type="match status" value="1"/>
</dbReference>
<dbReference type="Gene3D" id="3.90.245.10">
    <property type="entry name" value="Ribonucleoside hydrolase-like"/>
    <property type="match status" value="1"/>
</dbReference>
<proteinExistence type="predicted"/>
<dbReference type="RefSeq" id="WP_053427508.1">
    <property type="nucleotide sequence ID" value="NZ_JAMQJB010000007.1"/>
</dbReference>
<dbReference type="STRING" id="189381.GCA_900166615_02716"/>
<dbReference type="InterPro" id="IPR023186">
    <property type="entry name" value="IUNH"/>
</dbReference>